<sequence>MDLNLLTTFLAVYKQRSITAASEQLNLTQPAVSAAIKRLEKVVGNTLFVREGRGISPTGAAVSLANKVEDPLHIIQSVEQQINNLNVYCAESLMPFVCHIKGINIIEAPLSEEELFNALISQKVDIAIDVTSSKKHSVVEELLFEDEAVCLVRADHPRITNTLTEQNYFEEQHIALKIKRADMNIVDFLSDTDIKPRKLTIETSSISSMLMLASSTDYIASSTRAFAEKLAPQLGLKIFSVPLSLRPIQFRMLYHRRYLNDEQHIKIREAIKQAVSQH</sequence>
<comment type="similarity">
    <text evidence="1">Belongs to the LysR transcriptional regulatory family.</text>
</comment>
<dbReference type="RefSeq" id="WP_248996367.1">
    <property type="nucleotide sequence ID" value="NZ_JAKIKP010000011.1"/>
</dbReference>
<dbReference type="GO" id="GO:0003677">
    <property type="term" value="F:DNA binding"/>
    <property type="evidence" value="ECO:0007669"/>
    <property type="project" value="UniProtKB-KW"/>
</dbReference>
<dbReference type="Gene3D" id="3.40.190.10">
    <property type="entry name" value="Periplasmic binding protein-like II"/>
    <property type="match status" value="2"/>
</dbReference>
<evidence type="ECO:0000313" key="6">
    <source>
        <dbReference type="EMBL" id="MCL1143694.1"/>
    </source>
</evidence>
<dbReference type="Proteomes" id="UP001139333">
    <property type="component" value="Unassembled WGS sequence"/>
</dbReference>
<proteinExistence type="inferred from homology"/>
<evidence type="ECO:0000313" key="7">
    <source>
        <dbReference type="Proteomes" id="UP001139333"/>
    </source>
</evidence>
<dbReference type="PANTHER" id="PTHR30118:SF6">
    <property type="entry name" value="HTH-TYPE TRANSCRIPTIONAL REGULATOR LEUO"/>
    <property type="match status" value="1"/>
</dbReference>
<dbReference type="InterPro" id="IPR036388">
    <property type="entry name" value="WH-like_DNA-bd_sf"/>
</dbReference>
<dbReference type="PROSITE" id="PS50931">
    <property type="entry name" value="HTH_LYSR"/>
    <property type="match status" value="1"/>
</dbReference>
<evidence type="ECO:0000256" key="2">
    <source>
        <dbReference type="ARBA" id="ARBA00023015"/>
    </source>
</evidence>
<dbReference type="SUPFAM" id="SSF53850">
    <property type="entry name" value="Periplasmic binding protein-like II"/>
    <property type="match status" value="1"/>
</dbReference>
<feature type="domain" description="HTH lysR-type" evidence="5">
    <location>
        <begin position="1"/>
        <end position="58"/>
    </location>
</feature>
<dbReference type="EMBL" id="JAKIKP010000011">
    <property type="protein sequence ID" value="MCL1143694.1"/>
    <property type="molecule type" value="Genomic_DNA"/>
</dbReference>
<dbReference type="Gene3D" id="1.10.10.10">
    <property type="entry name" value="Winged helix-like DNA-binding domain superfamily/Winged helix DNA-binding domain"/>
    <property type="match status" value="1"/>
</dbReference>
<dbReference type="PANTHER" id="PTHR30118">
    <property type="entry name" value="HTH-TYPE TRANSCRIPTIONAL REGULATOR LEUO-RELATED"/>
    <property type="match status" value="1"/>
</dbReference>
<dbReference type="AlphaFoldDB" id="A0A9X1ZJZ6"/>
<evidence type="ECO:0000256" key="3">
    <source>
        <dbReference type="ARBA" id="ARBA00023125"/>
    </source>
</evidence>
<keyword evidence="4" id="KW-0804">Transcription</keyword>
<dbReference type="GO" id="GO:0003700">
    <property type="term" value="F:DNA-binding transcription factor activity"/>
    <property type="evidence" value="ECO:0007669"/>
    <property type="project" value="InterPro"/>
</dbReference>
<evidence type="ECO:0000259" key="5">
    <source>
        <dbReference type="PROSITE" id="PS50931"/>
    </source>
</evidence>
<evidence type="ECO:0000256" key="1">
    <source>
        <dbReference type="ARBA" id="ARBA00009437"/>
    </source>
</evidence>
<dbReference type="InterPro" id="IPR050389">
    <property type="entry name" value="LysR-type_TF"/>
</dbReference>
<dbReference type="SUPFAM" id="SSF46785">
    <property type="entry name" value="Winged helix' DNA-binding domain"/>
    <property type="match status" value="1"/>
</dbReference>
<dbReference type="InterPro" id="IPR036390">
    <property type="entry name" value="WH_DNA-bd_sf"/>
</dbReference>
<name>A0A9X1ZJZ6_9GAMM</name>
<dbReference type="PRINTS" id="PR00039">
    <property type="entry name" value="HTHLYSR"/>
</dbReference>
<comment type="caution">
    <text evidence="6">The sequence shown here is derived from an EMBL/GenBank/DDBJ whole genome shotgun (WGS) entry which is preliminary data.</text>
</comment>
<dbReference type="InterPro" id="IPR000847">
    <property type="entry name" value="LysR_HTH_N"/>
</dbReference>
<dbReference type="Pfam" id="PF03466">
    <property type="entry name" value="LysR_substrate"/>
    <property type="match status" value="1"/>
</dbReference>
<evidence type="ECO:0000256" key="4">
    <source>
        <dbReference type="ARBA" id="ARBA00023163"/>
    </source>
</evidence>
<dbReference type="InterPro" id="IPR005119">
    <property type="entry name" value="LysR_subst-bd"/>
</dbReference>
<dbReference type="Pfam" id="PF00126">
    <property type="entry name" value="HTH_1"/>
    <property type="match status" value="1"/>
</dbReference>
<reference evidence="6" key="1">
    <citation type="submission" date="2022-01" db="EMBL/GenBank/DDBJ databases">
        <title>Whole genome-based taxonomy of the Shewanellaceae.</title>
        <authorList>
            <person name="Martin-Rodriguez A.J."/>
        </authorList>
    </citation>
    <scope>NUCLEOTIDE SEQUENCE</scope>
    <source>
        <strain evidence="6">DSM 16422</strain>
    </source>
</reference>
<organism evidence="6 7">
    <name type="scientific">Shewanella gaetbuli</name>
    <dbReference type="NCBI Taxonomy" id="220752"/>
    <lineage>
        <taxon>Bacteria</taxon>
        <taxon>Pseudomonadati</taxon>
        <taxon>Pseudomonadota</taxon>
        <taxon>Gammaproteobacteria</taxon>
        <taxon>Alteromonadales</taxon>
        <taxon>Shewanellaceae</taxon>
        <taxon>Shewanella</taxon>
    </lineage>
</organism>
<accession>A0A9X1ZJZ6</accession>
<keyword evidence="2" id="KW-0805">Transcription regulation</keyword>
<protein>
    <submittedName>
        <fullName evidence="6">LysR family transcriptional regulator</fullName>
    </submittedName>
</protein>
<gene>
    <name evidence="6" type="ORF">L2672_13510</name>
</gene>
<keyword evidence="7" id="KW-1185">Reference proteome</keyword>
<keyword evidence="3" id="KW-0238">DNA-binding</keyword>